<dbReference type="GO" id="GO:0005524">
    <property type="term" value="F:ATP binding"/>
    <property type="evidence" value="ECO:0007669"/>
    <property type="project" value="UniProtKB-KW"/>
</dbReference>
<dbReference type="PRINTS" id="PR00987">
    <property type="entry name" value="TRNASYNTHGLU"/>
</dbReference>
<evidence type="ECO:0000259" key="9">
    <source>
        <dbReference type="Pfam" id="PF00749"/>
    </source>
</evidence>
<dbReference type="RefSeq" id="WP_008850807.1">
    <property type="nucleotide sequence ID" value="NZ_AGQV01000001.1"/>
</dbReference>
<keyword evidence="11" id="KW-1185">Reference proteome</keyword>
<keyword evidence="1 7" id="KW-0436">Ligase</keyword>
<protein>
    <submittedName>
        <fullName evidence="10">Glutamyl-Q tRNA(Asp) synthetase</fullName>
        <ecNumber evidence="10">6.1.1.17</ecNumber>
    </submittedName>
</protein>
<dbReference type="GO" id="GO:0004818">
    <property type="term" value="F:glutamate-tRNA ligase activity"/>
    <property type="evidence" value="ECO:0007669"/>
    <property type="project" value="UniProtKB-EC"/>
</dbReference>
<evidence type="ECO:0000256" key="2">
    <source>
        <dbReference type="ARBA" id="ARBA00022723"/>
    </source>
</evidence>
<dbReference type="InterPro" id="IPR001412">
    <property type="entry name" value="aa-tRNA-synth_I_CS"/>
</dbReference>
<evidence type="ECO:0000313" key="11">
    <source>
        <dbReference type="Proteomes" id="UP000004949"/>
    </source>
</evidence>
<evidence type="ECO:0000256" key="8">
    <source>
        <dbReference type="SAM" id="MobiDB-lite"/>
    </source>
</evidence>
<dbReference type="GO" id="GO:0005829">
    <property type="term" value="C:cytosol"/>
    <property type="evidence" value="ECO:0007669"/>
    <property type="project" value="TreeGrafter"/>
</dbReference>
<evidence type="ECO:0000256" key="6">
    <source>
        <dbReference type="ARBA" id="ARBA00023146"/>
    </source>
</evidence>
<evidence type="ECO:0000256" key="4">
    <source>
        <dbReference type="ARBA" id="ARBA00022833"/>
    </source>
</evidence>
<name>G6XGP3_9PROT</name>
<accession>G6XGP3</accession>
<keyword evidence="6 7" id="KW-0030">Aminoacyl-tRNA synthetase</keyword>
<dbReference type="eggNOG" id="COG0008">
    <property type="taxonomic scope" value="Bacteria"/>
</dbReference>
<dbReference type="GO" id="GO:0006424">
    <property type="term" value="P:glutamyl-tRNA aminoacylation"/>
    <property type="evidence" value="ECO:0007669"/>
    <property type="project" value="TreeGrafter"/>
</dbReference>
<dbReference type="EC" id="6.1.1.17" evidence="10"/>
<evidence type="ECO:0000256" key="7">
    <source>
        <dbReference type="RuleBase" id="RU363037"/>
    </source>
</evidence>
<comment type="similarity">
    <text evidence="7">Belongs to the class-I aminoacyl-tRNA synthetase family.</text>
</comment>
<organism evidence="10 11">
    <name type="scientific">Gluconobacter morbifer G707</name>
    <dbReference type="NCBI Taxonomy" id="1088869"/>
    <lineage>
        <taxon>Bacteria</taxon>
        <taxon>Pseudomonadati</taxon>
        <taxon>Pseudomonadota</taxon>
        <taxon>Alphaproteobacteria</taxon>
        <taxon>Acetobacterales</taxon>
        <taxon>Acetobacteraceae</taxon>
        <taxon>Gluconobacter</taxon>
    </lineage>
</organism>
<dbReference type="Pfam" id="PF00749">
    <property type="entry name" value="tRNA-synt_1c"/>
    <property type="match status" value="1"/>
</dbReference>
<dbReference type="InterPro" id="IPR049940">
    <property type="entry name" value="GluQ/Sye"/>
</dbReference>
<feature type="domain" description="Glutamyl/glutaminyl-tRNA synthetase class Ib catalytic" evidence="9">
    <location>
        <begin position="29"/>
        <end position="284"/>
    </location>
</feature>
<keyword evidence="2" id="KW-0479">Metal-binding</keyword>
<proteinExistence type="inferred from homology"/>
<evidence type="ECO:0000256" key="3">
    <source>
        <dbReference type="ARBA" id="ARBA00022741"/>
    </source>
</evidence>
<dbReference type="EMBL" id="AGQV01000001">
    <property type="protein sequence ID" value="EHH69350.1"/>
    <property type="molecule type" value="Genomic_DNA"/>
</dbReference>
<dbReference type="SUPFAM" id="SSF52374">
    <property type="entry name" value="Nucleotidylyl transferase"/>
    <property type="match status" value="1"/>
</dbReference>
<keyword evidence="7" id="KW-0648">Protein biosynthesis</keyword>
<dbReference type="STRING" id="1088869.GMO_06580"/>
<dbReference type="NCBIfam" id="NF004315">
    <property type="entry name" value="PRK05710.1-4"/>
    <property type="match status" value="1"/>
</dbReference>
<comment type="caution">
    <text evidence="10">The sequence shown here is derived from an EMBL/GenBank/DDBJ whole genome shotgun (WGS) entry which is preliminary data.</text>
</comment>
<evidence type="ECO:0000313" key="10">
    <source>
        <dbReference type="EMBL" id="EHH69350.1"/>
    </source>
</evidence>
<dbReference type="AlphaFoldDB" id="G6XGP3"/>
<dbReference type="PANTHER" id="PTHR43311:SF1">
    <property type="entry name" value="GLUTAMYL-Q TRNA(ASP) SYNTHETASE"/>
    <property type="match status" value="1"/>
</dbReference>
<sequence length="326" mass="36691">MRRRLLCHDYFSKPARLQAPACETLMTSVSTRFAPSPTGHLHLGHVVSALHARRMAGAEGRFLIRIEDIDRVRCTDALTRALSEDLAWLGFRSAEPMRQQSRHFADYVSVLEKLRDRKLIYPCFCTRAEIAAGATQRAPDGSLVYPGRCRHRELAPDRRAPVWRLDMDRALHELHGVPSWHEVGKGRISGRADAFGNIVLARRDNGVSYHLCVTHDDALQGITRVTRGRDLYDATSVHRVLQDLMGWPEPEYAHHALILETDGRKLSKRDGAEGVRILRQRGWTAEAVLTHPRVVQALEESDLPPFRPASEHSIQDIEGTCPGDSA</sequence>
<reference evidence="10 11" key="1">
    <citation type="submission" date="2011-10" db="EMBL/GenBank/DDBJ databases">
        <title>Genome sequence of Gluconobacter morbifer G707, isolated from Drosophila gut.</title>
        <authorList>
            <person name="Lee W.-J."/>
            <person name="Kim E.-K."/>
        </authorList>
    </citation>
    <scope>NUCLEOTIDE SEQUENCE [LARGE SCALE GENOMIC DNA]</scope>
    <source>
        <strain evidence="10 11">G707</strain>
    </source>
</reference>
<keyword evidence="4" id="KW-0862">Zinc</keyword>
<dbReference type="PANTHER" id="PTHR43311">
    <property type="entry name" value="GLUTAMATE--TRNA LIGASE"/>
    <property type="match status" value="1"/>
</dbReference>
<dbReference type="InterPro" id="IPR020058">
    <property type="entry name" value="Glu/Gln-tRNA-synth_Ib_cat-dom"/>
</dbReference>
<dbReference type="PATRIC" id="fig|1088869.3.peg.666"/>
<evidence type="ECO:0000256" key="1">
    <source>
        <dbReference type="ARBA" id="ARBA00022598"/>
    </source>
</evidence>
<dbReference type="InterPro" id="IPR000924">
    <property type="entry name" value="Glu/Gln-tRNA-synth"/>
</dbReference>
<gene>
    <name evidence="10" type="ORF">GMO_06580</name>
</gene>
<dbReference type="PROSITE" id="PS00178">
    <property type="entry name" value="AA_TRNA_LIGASE_I"/>
    <property type="match status" value="1"/>
</dbReference>
<dbReference type="Proteomes" id="UP000004949">
    <property type="component" value="Unassembled WGS sequence"/>
</dbReference>
<feature type="region of interest" description="Disordered" evidence="8">
    <location>
        <begin position="301"/>
        <end position="326"/>
    </location>
</feature>
<dbReference type="Gene3D" id="3.40.50.620">
    <property type="entry name" value="HUPs"/>
    <property type="match status" value="1"/>
</dbReference>
<keyword evidence="5 7" id="KW-0067">ATP-binding</keyword>
<evidence type="ECO:0000256" key="5">
    <source>
        <dbReference type="ARBA" id="ARBA00022840"/>
    </source>
</evidence>
<dbReference type="InterPro" id="IPR014729">
    <property type="entry name" value="Rossmann-like_a/b/a_fold"/>
</dbReference>
<keyword evidence="3 7" id="KW-0547">Nucleotide-binding</keyword>